<protein>
    <recommendedName>
        <fullName evidence="1">Small ribosomal subunit protein RACK1</fullName>
    </recommendedName>
</protein>
<dbReference type="Proteomes" id="UP000708208">
    <property type="component" value="Unassembled WGS sequence"/>
</dbReference>
<dbReference type="PROSITE" id="PS50082">
    <property type="entry name" value="WD_REPEATS_2"/>
    <property type="match status" value="1"/>
</dbReference>
<evidence type="ECO:0000256" key="1">
    <source>
        <dbReference type="ARBA" id="ARBA00035297"/>
    </source>
</evidence>
<dbReference type="GO" id="GO:0043022">
    <property type="term" value="F:ribosome binding"/>
    <property type="evidence" value="ECO:0007669"/>
    <property type="project" value="InterPro"/>
</dbReference>
<dbReference type="InterPro" id="IPR001680">
    <property type="entry name" value="WD40_rpt"/>
</dbReference>
<dbReference type="InterPro" id="IPR019775">
    <property type="entry name" value="WD40_repeat_CS"/>
</dbReference>
<proteinExistence type="predicted"/>
<evidence type="ECO:0000313" key="3">
    <source>
        <dbReference type="EMBL" id="CAG7712169.1"/>
    </source>
</evidence>
<sequence length="74" mass="8224">QEEGHSDWVSCVRFSPNIAQPIIVSCGWDKSVKVWNLANCKLKATHCQHKVIDIKVDLFNSGVEVLACKVGLTE</sequence>
<dbReference type="PROSITE" id="PS50294">
    <property type="entry name" value="WD_REPEATS_REGION"/>
    <property type="match status" value="1"/>
</dbReference>
<keyword evidence="2" id="KW-0853">WD repeat</keyword>
<dbReference type="EMBL" id="CAJVCH010032586">
    <property type="protein sequence ID" value="CAG7712169.1"/>
    <property type="molecule type" value="Genomic_DNA"/>
</dbReference>
<dbReference type="GO" id="GO:0045182">
    <property type="term" value="F:translation regulator activity"/>
    <property type="evidence" value="ECO:0007669"/>
    <property type="project" value="InterPro"/>
</dbReference>
<evidence type="ECO:0000256" key="2">
    <source>
        <dbReference type="PROSITE-ProRule" id="PRU00221"/>
    </source>
</evidence>
<name>A0A8J2J6V5_9HEXA</name>
<dbReference type="OrthoDB" id="7875889at2759"/>
<accession>A0A8J2J6V5</accession>
<dbReference type="AlphaFoldDB" id="A0A8J2J6V5"/>
<feature type="non-terminal residue" evidence="3">
    <location>
        <position position="1"/>
    </location>
</feature>
<dbReference type="PROSITE" id="PS00678">
    <property type="entry name" value="WD_REPEATS_1"/>
    <property type="match status" value="1"/>
</dbReference>
<dbReference type="PANTHER" id="PTHR19868">
    <property type="entry name" value="RECEPTOR FOR ACTIVATED PROTEIN KINASE C RACK1"/>
    <property type="match status" value="1"/>
</dbReference>
<comment type="caution">
    <text evidence="3">The sequence shown here is derived from an EMBL/GenBank/DDBJ whole genome shotgun (WGS) entry which is preliminary data.</text>
</comment>
<dbReference type="InterPro" id="IPR045223">
    <property type="entry name" value="RACK1-like"/>
</dbReference>
<gene>
    <name evidence="3" type="ORF">AFUS01_LOCUS5142</name>
</gene>
<feature type="non-terminal residue" evidence="3">
    <location>
        <position position="74"/>
    </location>
</feature>
<keyword evidence="4" id="KW-1185">Reference proteome</keyword>
<reference evidence="3" key="1">
    <citation type="submission" date="2021-06" db="EMBL/GenBank/DDBJ databases">
        <authorList>
            <person name="Hodson N. C."/>
            <person name="Mongue J. A."/>
            <person name="Jaron S. K."/>
        </authorList>
    </citation>
    <scope>NUCLEOTIDE SEQUENCE</scope>
</reference>
<evidence type="ECO:0000313" key="4">
    <source>
        <dbReference type="Proteomes" id="UP000708208"/>
    </source>
</evidence>
<dbReference type="Pfam" id="PF00400">
    <property type="entry name" value="WD40"/>
    <property type="match status" value="1"/>
</dbReference>
<organism evidence="3 4">
    <name type="scientific">Allacma fusca</name>
    <dbReference type="NCBI Taxonomy" id="39272"/>
    <lineage>
        <taxon>Eukaryota</taxon>
        <taxon>Metazoa</taxon>
        <taxon>Ecdysozoa</taxon>
        <taxon>Arthropoda</taxon>
        <taxon>Hexapoda</taxon>
        <taxon>Collembola</taxon>
        <taxon>Symphypleona</taxon>
        <taxon>Sminthuridae</taxon>
        <taxon>Allacma</taxon>
    </lineage>
</organism>
<feature type="repeat" description="WD" evidence="2">
    <location>
        <begin position="2"/>
        <end position="45"/>
    </location>
</feature>